<sequence length="524" mass="56767">MEKMMTRALLARFYTLAGILAVAGAVETTGGIAGVAMAGANDDVLDIASPLEISGLDPAKSGYLFSRMQAAETLFTVNRESQIVPMLAKDSRASDDGLRWEISLRDDVTFHDGTPLTAEIVTADLNRAFERPGVLRQAPITGISASGNDIVITLSEPFAMLPAFLAHYSTIILAPGSFDDAGEVQTIIGTGAYRVDAVVPPLRIELSAFDKWWNGRAQIEKVSYLAVSRGETRAMMAQSGDADLVLSLLPVAVTQLKGNPDVNVTVATVPRTRLLKLNLAQPFFDETVERQALSLAINRKAIAGVVMRNTALAASQMFPPEIRDWYDANMPVLDFDPQKARELLADAGWVAGSDGILEKDGKRFDVTVRTYASWPDLPLIATALQSQLRDVGIGLEISVGSYTEIPAGHADGTLEAALVTRSFSMVPDPLATVMEDYGPGGADWGAMNWHNAEAEDLIADLRKTTDGDARAQMQKKLADILQAELPTIPLVWSELAMASSARLENVRIDPYEQNYYLADLRWAQ</sequence>
<dbReference type="Proteomes" id="UP000007127">
    <property type="component" value="Chromosome"/>
</dbReference>
<dbReference type="Gene3D" id="3.40.190.10">
    <property type="entry name" value="Periplasmic binding protein-like II"/>
    <property type="match status" value="1"/>
</dbReference>
<comment type="subcellular location">
    <subcellularLocation>
        <location evidence="1">Periplasm</location>
    </subcellularLocation>
</comment>
<dbReference type="InterPro" id="IPR039424">
    <property type="entry name" value="SBP_5"/>
</dbReference>
<dbReference type="Pfam" id="PF00496">
    <property type="entry name" value="SBP_bac_5"/>
    <property type="match status" value="1"/>
</dbReference>
<evidence type="ECO:0000259" key="3">
    <source>
        <dbReference type="Pfam" id="PF00496"/>
    </source>
</evidence>
<comment type="similarity">
    <text evidence="2">Belongs to the bacterial solute-binding protein 5 family.</text>
</comment>
<dbReference type="PANTHER" id="PTHR30290">
    <property type="entry name" value="PERIPLASMIC BINDING COMPONENT OF ABC TRANSPORTER"/>
    <property type="match status" value="1"/>
</dbReference>
<dbReference type="GO" id="GO:0015833">
    <property type="term" value="P:peptide transport"/>
    <property type="evidence" value="ECO:0007669"/>
    <property type="project" value="TreeGrafter"/>
</dbReference>
<dbReference type="AlphaFoldDB" id="A0AB72UAF7"/>
<gene>
    <name evidence="4" type="ORF">TH3_04970</name>
</gene>
<reference evidence="4 5" key="1">
    <citation type="journal article" date="2012" name="J. Bacteriol.">
        <title>Genome sequence of Thalassospira xiamenensis type strain M-5.</title>
        <authorList>
            <person name="Lai Q."/>
            <person name="Shao Z."/>
        </authorList>
    </citation>
    <scope>NUCLEOTIDE SEQUENCE [LARGE SCALE GENOMIC DNA]</scope>
    <source>
        <strain evidence="4 5">M-5</strain>
    </source>
</reference>
<accession>A0AB72UAF7</accession>
<dbReference type="GO" id="GO:0030288">
    <property type="term" value="C:outer membrane-bounded periplasmic space"/>
    <property type="evidence" value="ECO:0007669"/>
    <property type="project" value="UniProtKB-ARBA"/>
</dbReference>
<feature type="domain" description="Solute-binding protein family 5" evidence="3">
    <location>
        <begin position="82"/>
        <end position="440"/>
    </location>
</feature>
<evidence type="ECO:0000256" key="1">
    <source>
        <dbReference type="ARBA" id="ARBA00004418"/>
    </source>
</evidence>
<dbReference type="CDD" id="cd08490">
    <property type="entry name" value="PBP2_NikA_DppA_OppA_like_3"/>
    <property type="match status" value="1"/>
</dbReference>
<dbReference type="PANTHER" id="PTHR30290:SF83">
    <property type="entry name" value="ABC TRANSPORTER SUBSTRATE-BINDING PROTEIN"/>
    <property type="match status" value="1"/>
</dbReference>
<dbReference type="InterPro" id="IPR030678">
    <property type="entry name" value="Peptide/Ni-bd"/>
</dbReference>
<organism evidence="4 5">
    <name type="scientific">Thalassospira xiamenensis M-5 = DSM 17429</name>
    <dbReference type="NCBI Taxonomy" id="1123366"/>
    <lineage>
        <taxon>Bacteria</taxon>
        <taxon>Pseudomonadati</taxon>
        <taxon>Pseudomonadota</taxon>
        <taxon>Alphaproteobacteria</taxon>
        <taxon>Rhodospirillales</taxon>
        <taxon>Thalassospiraceae</taxon>
        <taxon>Thalassospira</taxon>
    </lineage>
</organism>
<dbReference type="Gene3D" id="3.10.105.10">
    <property type="entry name" value="Dipeptide-binding Protein, Domain 3"/>
    <property type="match status" value="1"/>
</dbReference>
<dbReference type="PIRSF" id="PIRSF002741">
    <property type="entry name" value="MppA"/>
    <property type="match status" value="1"/>
</dbReference>
<evidence type="ECO:0000313" key="5">
    <source>
        <dbReference type="Proteomes" id="UP000007127"/>
    </source>
</evidence>
<evidence type="ECO:0000313" key="4">
    <source>
        <dbReference type="EMBL" id="AJD51114.1"/>
    </source>
</evidence>
<evidence type="ECO:0000256" key="2">
    <source>
        <dbReference type="ARBA" id="ARBA00005695"/>
    </source>
</evidence>
<name>A0AB72UAF7_9PROT</name>
<dbReference type="KEGG" id="txi:TH3_04970"/>
<protein>
    <submittedName>
        <fullName evidence="4">Nickel-binding periplasmic protein NikA</fullName>
    </submittedName>
</protein>
<dbReference type="GO" id="GO:0043190">
    <property type="term" value="C:ATP-binding cassette (ABC) transporter complex"/>
    <property type="evidence" value="ECO:0007669"/>
    <property type="project" value="InterPro"/>
</dbReference>
<dbReference type="SUPFAM" id="SSF53850">
    <property type="entry name" value="Periplasmic binding protein-like II"/>
    <property type="match status" value="1"/>
</dbReference>
<dbReference type="EMBL" id="CP004388">
    <property type="protein sequence ID" value="AJD51114.1"/>
    <property type="molecule type" value="Genomic_DNA"/>
</dbReference>
<dbReference type="GO" id="GO:1904680">
    <property type="term" value="F:peptide transmembrane transporter activity"/>
    <property type="evidence" value="ECO:0007669"/>
    <property type="project" value="TreeGrafter"/>
</dbReference>
<proteinExistence type="inferred from homology"/>
<dbReference type="InterPro" id="IPR000914">
    <property type="entry name" value="SBP_5_dom"/>
</dbReference>